<evidence type="ECO:0000313" key="2">
    <source>
        <dbReference type="Proteomes" id="UP000593571"/>
    </source>
</evidence>
<sequence length="184" mass="19469">MSITGLIIFVLLKRRRSRGFPLLCCQSKHRSAKTRRPCVSGELGRGVPAAMGQVHPVLARGAGQGLCIILFAPHDDMFLGPSLYLGVLGMLLADGSLDETMQSLTAGCPVQAQGALWPFLRAVGGGLRLFPTLARVRCSLGQKPSPGLDGPLHRPPGRGVGWWWGSGSLTGLGGGGVWPPLLWL</sequence>
<accession>A0A7J8GBH5</accession>
<organism evidence="1 2">
    <name type="scientific">Rousettus aegyptiacus</name>
    <name type="common">Egyptian fruit bat</name>
    <name type="synonym">Pteropus aegyptiacus</name>
    <dbReference type="NCBI Taxonomy" id="9407"/>
    <lineage>
        <taxon>Eukaryota</taxon>
        <taxon>Metazoa</taxon>
        <taxon>Chordata</taxon>
        <taxon>Craniata</taxon>
        <taxon>Vertebrata</taxon>
        <taxon>Euteleostomi</taxon>
        <taxon>Mammalia</taxon>
        <taxon>Eutheria</taxon>
        <taxon>Laurasiatheria</taxon>
        <taxon>Chiroptera</taxon>
        <taxon>Yinpterochiroptera</taxon>
        <taxon>Pteropodoidea</taxon>
        <taxon>Pteropodidae</taxon>
        <taxon>Rousettinae</taxon>
        <taxon>Rousettus</taxon>
    </lineage>
</organism>
<comment type="caution">
    <text evidence="1">The sequence shown here is derived from an EMBL/GenBank/DDBJ whole genome shotgun (WGS) entry which is preliminary data.</text>
</comment>
<dbReference type="Proteomes" id="UP000593571">
    <property type="component" value="Unassembled WGS sequence"/>
</dbReference>
<dbReference type="AlphaFoldDB" id="A0A7J8GBH5"/>
<proteinExistence type="predicted"/>
<keyword evidence="2" id="KW-1185">Reference proteome</keyword>
<reference evidence="1 2" key="1">
    <citation type="journal article" date="2020" name="Nature">
        <title>Six reference-quality genomes reveal evolution of bat adaptations.</title>
        <authorList>
            <person name="Jebb D."/>
            <person name="Huang Z."/>
            <person name="Pippel M."/>
            <person name="Hughes G.M."/>
            <person name="Lavrichenko K."/>
            <person name="Devanna P."/>
            <person name="Winkler S."/>
            <person name="Jermiin L.S."/>
            <person name="Skirmuntt E.C."/>
            <person name="Katzourakis A."/>
            <person name="Burkitt-Gray L."/>
            <person name="Ray D.A."/>
            <person name="Sullivan K.A.M."/>
            <person name="Roscito J.G."/>
            <person name="Kirilenko B.M."/>
            <person name="Davalos L.M."/>
            <person name="Corthals A.P."/>
            <person name="Power M.L."/>
            <person name="Jones G."/>
            <person name="Ransome R.D."/>
            <person name="Dechmann D.K.N."/>
            <person name="Locatelli A.G."/>
            <person name="Puechmaille S.J."/>
            <person name="Fedrigo O."/>
            <person name="Jarvis E.D."/>
            <person name="Hiller M."/>
            <person name="Vernes S.C."/>
            <person name="Myers E.W."/>
            <person name="Teeling E.C."/>
        </authorList>
    </citation>
    <scope>NUCLEOTIDE SEQUENCE [LARGE SCALE GENOMIC DNA]</scope>
    <source>
        <strain evidence="1">MRouAeg1</strain>
        <tissue evidence="1">Muscle</tissue>
    </source>
</reference>
<dbReference type="EMBL" id="JACASE010000006">
    <property type="protein sequence ID" value="KAF6457290.1"/>
    <property type="molecule type" value="Genomic_DNA"/>
</dbReference>
<gene>
    <name evidence="1" type="ORF">HJG63_011804</name>
</gene>
<name>A0A7J8GBH5_ROUAE</name>
<protein>
    <submittedName>
        <fullName evidence="1">Uncharacterized protein</fullName>
    </submittedName>
</protein>
<evidence type="ECO:0000313" key="1">
    <source>
        <dbReference type="EMBL" id="KAF6457290.1"/>
    </source>
</evidence>